<evidence type="ECO:0000313" key="5">
    <source>
        <dbReference type="EMBL" id="QOY85907.1"/>
    </source>
</evidence>
<keyword evidence="6" id="KW-1185">Reference proteome</keyword>
<gene>
    <name evidence="5" type="ORF">IRI77_24220</name>
</gene>
<dbReference type="SMART" id="SM00342">
    <property type="entry name" value="HTH_ARAC"/>
    <property type="match status" value="1"/>
</dbReference>
<dbReference type="AlphaFoldDB" id="A0A7S7NLP3"/>
<evidence type="ECO:0000256" key="2">
    <source>
        <dbReference type="ARBA" id="ARBA00023125"/>
    </source>
</evidence>
<organism evidence="5 6">
    <name type="scientific">Paludibaculum fermentans</name>
    <dbReference type="NCBI Taxonomy" id="1473598"/>
    <lineage>
        <taxon>Bacteria</taxon>
        <taxon>Pseudomonadati</taxon>
        <taxon>Acidobacteriota</taxon>
        <taxon>Terriglobia</taxon>
        <taxon>Bryobacterales</taxon>
        <taxon>Bryobacteraceae</taxon>
        <taxon>Paludibaculum</taxon>
    </lineage>
</organism>
<keyword evidence="1" id="KW-0805">Transcription regulation</keyword>
<reference evidence="5 6" key="1">
    <citation type="submission" date="2020-10" db="EMBL/GenBank/DDBJ databases">
        <title>Complete genome sequence of Paludibaculum fermentans P105T, a facultatively anaerobic acidobacterium capable of dissimilatory Fe(III) reduction.</title>
        <authorList>
            <person name="Dedysh S.N."/>
            <person name="Beletsky A.V."/>
            <person name="Kulichevskaya I.S."/>
            <person name="Mardanov A.V."/>
            <person name="Ravin N.V."/>
        </authorList>
    </citation>
    <scope>NUCLEOTIDE SEQUENCE [LARGE SCALE GENOMIC DNA]</scope>
    <source>
        <strain evidence="5 6">P105</strain>
    </source>
</reference>
<dbReference type="PANTHER" id="PTHR46796:SF6">
    <property type="entry name" value="ARAC SUBFAMILY"/>
    <property type="match status" value="1"/>
</dbReference>
<dbReference type="RefSeq" id="WP_194447577.1">
    <property type="nucleotide sequence ID" value="NZ_CP063849.1"/>
</dbReference>
<keyword evidence="2" id="KW-0238">DNA-binding</keyword>
<dbReference type="PROSITE" id="PS01124">
    <property type="entry name" value="HTH_ARAC_FAMILY_2"/>
    <property type="match status" value="1"/>
</dbReference>
<dbReference type="InterPro" id="IPR009057">
    <property type="entry name" value="Homeodomain-like_sf"/>
</dbReference>
<dbReference type="Proteomes" id="UP000593892">
    <property type="component" value="Chromosome"/>
</dbReference>
<dbReference type="GO" id="GO:0043565">
    <property type="term" value="F:sequence-specific DNA binding"/>
    <property type="evidence" value="ECO:0007669"/>
    <property type="project" value="InterPro"/>
</dbReference>
<dbReference type="PANTHER" id="PTHR46796">
    <property type="entry name" value="HTH-TYPE TRANSCRIPTIONAL ACTIVATOR RHAS-RELATED"/>
    <property type="match status" value="1"/>
</dbReference>
<dbReference type="Gene3D" id="1.10.10.60">
    <property type="entry name" value="Homeodomain-like"/>
    <property type="match status" value="2"/>
</dbReference>
<evidence type="ECO:0000313" key="6">
    <source>
        <dbReference type="Proteomes" id="UP000593892"/>
    </source>
</evidence>
<protein>
    <submittedName>
        <fullName evidence="5">Helix-turn-helix transcriptional regulator</fullName>
    </submittedName>
</protein>
<dbReference type="InterPro" id="IPR018060">
    <property type="entry name" value="HTH_AraC"/>
</dbReference>
<evidence type="ECO:0000256" key="3">
    <source>
        <dbReference type="ARBA" id="ARBA00023163"/>
    </source>
</evidence>
<keyword evidence="3" id="KW-0804">Transcription</keyword>
<dbReference type="KEGG" id="pfer:IRI77_24220"/>
<sequence length="186" mass="20964">MELIRAAMEESGGQVRPTPRFHAGIRDKPIQRILGMLTTEMETEQPLGELYVASLTHALVTRFVQLDSTCELHSTAGVSALPPRILKRVLEKIEANLDADLTVTNLAQETGYSRGHFLRMFRAATGLTPHQYVLDLRLRRAQDSLKRKDTRIIDVALSCGFSSQSHMTSVFRQRLEMTPAEFRRSA</sequence>
<dbReference type="EMBL" id="CP063849">
    <property type="protein sequence ID" value="QOY85907.1"/>
    <property type="molecule type" value="Genomic_DNA"/>
</dbReference>
<feature type="domain" description="HTH araC/xylS-type" evidence="4">
    <location>
        <begin position="87"/>
        <end position="185"/>
    </location>
</feature>
<accession>A0A7S7NLP3</accession>
<evidence type="ECO:0000256" key="1">
    <source>
        <dbReference type="ARBA" id="ARBA00023015"/>
    </source>
</evidence>
<dbReference type="Pfam" id="PF12833">
    <property type="entry name" value="HTH_18"/>
    <property type="match status" value="1"/>
</dbReference>
<evidence type="ECO:0000259" key="4">
    <source>
        <dbReference type="PROSITE" id="PS01124"/>
    </source>
</evidence>
<dbReference type="SUPFAM" id="SSF46689">
    <property type="entry name" value="Homeodomain-like"/>
    <property type="match status" value="2"/>
</dbReference>
<dbReference type="GO" id="GO:0003700">
    <property type="term" value="F:DNA-binding transcription factor activity"/>
    <property type="evidence" value="ECO:0007669"/>
    <property type="project" value="InterPro"/>
</dbReference>
<proteinExistence type="predicted"/>
<name>A0A7S7NLP3_PALFE</name>
<dbReference type="InterPro" id="IPR050204">
    <property type="entry name" value="AraC_XylS_family_regulators"/>
</dbReference>